<evidence type="ECO:0000313" key="10">
    <source>
        <dbReference type="Proteomes" id="UP000287224"/>
    </source>
</evidence>
<dbReference type="CDD" id="cd06223">
    <property type="entry name" value="PRTases_typeI"/>
    <property type="match status" value="1"/>
</dbReference>
<evidence type="ECO:0000256" key="6">
    <source>
        <dbReference type="ARBA" id="ARBA00022840"/>
    </source>
</evidence>
<evidence type="ECO:0000313" key="9">
    <source>
        <dbReference type="EMBL" id="GCE06008.1"/>
    </source>
</evidence>
<dbReference type="EMBL" id="BIFQ01000001">
    <property type="protein sequence ID" value="GCE06008.1"/>
    <property type="molecule type" value="Genomic_DNA"/>
</dbReference>
<dbReference type="Gene3D" id="3.40.50.2020">
    <property type="match status" value="2"/>
</dbReference>
<feature type="domain" description="Ribose-phosphate pyrophosphokinase N-terminal" evidence="8">
    <location>
        <begin position="1"/>
        <end position="115"/>
    </location>
</feature>
<keyword evidence="4" id="KW-0547">Nucleotide-binding</keyword>
<evidence type="ECO:0000256" key="7">
    <source>
        <dbReference type="ARBA" id="ARBA00049535"/>
    </source>
</evidence>
<accession>A0A401ZH44</accession>
<proteinExistence type="predicted"/>
<gene>
    <name evidence="9" type="primary">prs</name>
    <name evidence="9" type="ORF">KDAU_33370</name>
</gene>
<reference evidence="10" key="1">
    <citation type="submission" date="2018-12" db="EMBL/GenBank/DDBJ databases">
        <title>Tengunoibacter tsumagoiensis gen. nov., sp. nov., Dictyobacter kobayashii sp. nov., D. alpinus sp. nov., and D. joshuensis sp. nov. and description of Dictyobacteraceae fam. nov. within the order Ktedonobacterales isolated from Tengu-no-mugimeshi.</title>
        <authorList>
            <person name="Wang C.M."/>
            <person name="Zheng Y."/>
            <person name="Sakai Y."/>
            <person name="Toyoda A."/>
            <person name="Minakuchi Y."/>
            <person name="Abe K."/>
            <person name="Yokota A."/>
            <person name="Yabe S."/>
        </authorList>
    </citation>
    <scope>NUCLEOTIDE SEQUENCE [LARGE SCALE GENOMIC DNA]</scope>
    <source>
        <strain evidence="10">S-27</strain>
    </source>
</reference>
<dbReference type="GO" id="GO:0004749">
    <property type="term" value="F:ribose phosphate diphosphokinase activity"/>
    <property type="evidence" value="ECO:0007669"/>
    <property type="project" value="UniProtKB-EC"/>
</dbReference>
<dbReference type="GO" id="GO:0016301">
    <property type="term" value="F:kinase activity"/>
    <property type="evidence" value="ECO:0007669"/>
    <property type="project" value="UniProtKB-KW"/>
</dbReference>
<dbReference type="AlphaFoldDB" id="A0A401ZH44"/>
<evidence type="ECO:0000256" key="5">
    <source>
        <dbReference type="ARBA" id="ARBA00022777"/>
    </source>
</evidence>
<keyword evidence="5 9" id="KW-0418">Kinase</keyword>
<protein>
    <recommendedName>
        <fullName evidence="1">ribose-phosphate diphosphokinase</fullName>
        <ecNumber evidence="1">2.7.6.1</ecNumber>
    </recommendedName>
</protein>
<dbReference type="InterPro" id="IPR000836">
    <property type="entry name" value="PRTase_dom"/>
</dbReference>
<dbReference type="RefSeq" id="WP_126596996.1">
    <property type="nucleotide sequence ID" value="NZ_BIFQ01000001.1"/>
</dbReference>
<evidence type="ECO:0000256" key="3">
    <source>
        <dbReference type="ARBA" id="ARBA00022727"/>
    </source>
</evidence>
<dbReference type="Pfam" id="PF13793">
    <property type="entry name" value="Pribosyltran_N"/>
    <property type="match status" value="1"/>
</dbReference>
<dbReference type="GO" id="GO:0005737">
    <property type="term" value="C:cytoplasm"/>
    <property type="evidence" value="ECO:0007669"/>
    <property type="project" value="TreeGrafter"/>
</dbReference>
<evidence type="ECO:0000256" key="4">
    <source>
        <dbReference type="ARBA" id="ARBA00022741"/>
    </source>
</evidence>
<dbReference type="Proteomes" id="UP000287224">
    <property type="component" value="Unassembled WGS sequence"/>
</dbReference>
<dbReference type="SUPFAM" id="SSF53271">
    <property type="entry name" value="PRTase-like"/>
    <property type="match status" value="2"/>
</dbReference>
<dbReference type="InterPro" id="IPR005946">
    <property type="entry name" value="Rib-P_diPkinase"/>
</dbReference>
<dbReference type="GO" id="GO:0006015">
    <property type="term" value="P:5-phosphoribose 1-diphosphate biosynthetic process"/>
    <property type="evidence" value="ECO:0007669"/>
    <property type="project" value="TreeGrafter"/>
</dbReference>
<evidence type="ECO:0000256" key="2">
    <source>
        <dbReference type="ARBA" id="ARBA00022679"/>
    </source>
</evidence>
<name>A0A401ZH44_9CHLR</name>
<keyword evidence="6" id="KW-0067">ATP-binding</keyword>
<sequence>MRLFTFPCYRDMGDKLCASLRIEREQFSVERFANQELHATIQSKVAGEECLILGTIAPPDEQLLSFLLLSHTLRKEGAHSIRAMLPYLAYARDDKWKEGKSLATAWIGASLQAAGVDSVLTIDVHNTSSIHALFPLPVTSLSPAAIFAREIEKYALQQATIVSPDKGARDRCLEVARAAHMSENIIVLEKTRTAEGVVHEALAGEVRPQAIVVDDILDTGGTLVSCCEQLRQRGVEEITLLITHGLFTGSYWQKLWSLGVKRIICTDTIPQRADVVSEHIKIVSVLSLLDQYLAHYL</sequence>
<dbReference type="PANTHER" id="PTHR10210:SF32">
    <property type="entry name" value="RIBOSE-PHOSPHATE PYROPHOSPHOKINASE 2"/>
    <property type="match status" value="1"/>
</dbReference>
<dbReference type="GO" id="GO:0005524">
    <property type="term" value="F:ATP binding"/>
    <property type="evidence" value="ECO:0007669"/>
    <property type="project" value="UniProtKB-KW"/>
</dbReference>
<dbReference type="PANTHER" id="PTHR10210">
    <property type="entry name" value="RIBOSE-PHOSPHATE DIPHOSPHOKINASE FAMILY MEMBER"/>
    <property type="match status" value="1"/>
</dbReference>
<evidence type="ECO:0000256" key="1">
    <source>
        <dbReference type="ARBA" id="ARBA00013247"/>
    </source>
</evidence>
<dbReference type="Pfam" id="PF14572">
    <property type="entry name" value="Pribosyl_synth"/>
    <property type="match status" value="1"/>
</dbReference>
<dbReference type="NCBIfam" id="TIGR01251">
    <property type="entry name" value="ribP_PPkin"/>
    <property type="match status" value="1"/>
</dbReference>
<dbReference type="InterPro" id="IPR029099">
    <property type="entry name" value="Pribosyltran_N"/>
</dbReference>
<keyword evidence="10" id="KW-1185">Reference proteome</keyword>
<dbReference type="SMART" id="SM01400">
    <property type="entry name" value="Pribosyltran_N"/>
    <property type="match status" value="1"/>
</dbReference>
<dbReference type="FunFam" id="3.40.50.2020:FF:000014">
    <property type="entry name" value="Ribose-phosphate pyrophosphokinase 1"/>
    <property type="match status" value="1"/>
</dbReference>
<dbReference type="GO" id="GO:0002189">
    <property type="term" value="C:ribose phosphate diphosphokinase complex"/>
    <property type="evidence" value="ECO:0007669"/>
    <property type="project" value="TreeGrafter"/>
</dbReference>
<comment type="caution">
    <text evidence="9">The sequence shown here is derived from an EMBL/GenBank/DDBJ whole genome shotgun (WGS) entry which is preliminary data.</text>
</comment>
<dbReference type="EC" id="2.7.6.1" evidence="1"/>
<dbReference type="InterPro" id="IPR029057">
    <property type="entry name" value="PRTase-like"/>
</dbReference>
<keyword evidence="2" id="KW-0808">Transferase</keyword>
<dbReference type="GO" id="GO:0006164">
    <property type="term" value="P:purine nucleotide biosynthetic process"/>
    <property type="evidence" value="ECO:0007669"/>
    <property type="project" value="TreeGrafter"/>
</dbReference>
<keyword evidence="3" id="KW-0545">Nucleotide biosynthesis</keyword>
<evidence type="ECO:0000259" key="8">
    <source>
        <dbReference type="Pfam" id="PF13793"/>
    </source>
</evidence>
<comment type="catalytic activity">
    <reaction evidence="7">
        <text>D-ribose 5-phosphate + ATP = 5-phospho-alpha-D-ribose 1-diphosphate + AMP + H(+)</text>
        <dbReference type="Rhea" id="RHEA:15609"/>
        <dbReference type="ChEBI" id="CHEBI:15378"/>
        <dbReference type="ChEBI" id="CHEBI:30616"/>
        <dbReference type="ChEBI" id="CHEBI:58017"/>
        <dbReference type="ChEBI" id="CHEBI:78346"/>
        <dbReference type="ChEBI" id="CHEBI:456215"/>
        <dbReference type="EC" id="2.7.6.1"/>
    </reaction>
</comment>
<organism evidence="9 10">
    <name type="scientific">Dictyobacter aurantiacus</name>
    <dbReference type="NCBI Taxonomy" id="1936993"/>
    <lineage>
        <taxon>Bacteria</taxon>
        <taxon>Bacillati</taxon>
        <taxon>Chloroflexota</taxon>
        <taxon>Ktedonobacteria</taxon>
        <taxon>Ktedonobacterales</taxon>
        <taxon>Dictyobacteraceae</taxon>
        <taxon>Dictyobacter</taxon>
    </lineage>
</organism>
<dbReference type="GO" id="GO:0000287">
    <property type="term" value="F:magnesium ion binding"/>
    <property type="evidence" value="ECO:0007669"/>
    <property type="project" value="InterPro"/>
</dbReference>